<evidence type="ECO:0000256" key="5">
    <source>
        <dbReference type="ARBA" id="ARBA00022801"/>
    </source>
</evidence>
<dbReference type="EMBL" id="CP092878">
    <property type="protein sequence ID" value="UYV78624.1"/>
    <property type="molecule type" value="Genomic_DNA"/>
</dbReference>
<dbReference type="Gene3D" id="3.30.70.270">
    <property type="match status" value="1"/>
</dbReference>
<dbReference type="PROSITE" id="PS50994">
    <property type="entry name" value="INTEGRASE"/>
    <property type="match status" value="1"/>
</dbReference>
<dbReference type="InterPro" id="IPR036397">
    <property type="entry name" value="RNaseH_sf"/>
</dbReference>
<dbReference type="InterPro" id="IPR041373">
    <property type="entry name" value="RT_RNaseH"/>
</dbReference>
<reference evidence="9 10" key="1">
    <citation type="submission" date="2022-01" db="EMBL/GenBank/DDBJ databases">
        <title>A chromosomal length assembly of Cordylochernes scorpioides.</title>
        <authorList>
            <person name="Zeh D."/>
            <person name="Zeh J."/>
        </authorList>
    </citation>
    <scope>NUCLEOTIDE SEQUENCE [LARGE SCALE GENOMIC DNA]</scope>
    <source>
        <strain evidence="9">IN4F17</strain>
        <tissue evidence="9">Whole Body</tissue>
    </source>
</reference>
<keyword evidence="6" id="KW-0695">RNA-directed DNA polymerase</keyword>
<evidence type="ECO:0000259" key="7">
    <source>
        <dbReference type="PROSITE" id="PS50878"/>
    </source>
</evidence>
<dbReference type="Proteomes" id="UP001235939">
    <property type="component" value="Chromosome 16"/>
</dbReference>
<keyword evidence="10" id="KW-1185">Reference proteome</keyword>
<name>A0ABY6LCQ5_9ARAC</name>
<keyword evidence="5" id="KW-0378">Hydrolase</keyword>
<dbReference type="InterPro" id="IPR043128">
    <property type="entry name" value="Rev_trsase/Diguanyl_cyclase"/>
</dbReference>
<proteinExistence type="predicted"/>
<dbReference type="InterPro" id="IPR050951">
    <property type="entry name" value="Retrovirus_Pol_polyprotein"/>
</dbReference>
<dbReference type="Gene3D" id="3.30.420.10">
    <property type="entry name" value="Ribonuclease H-like superfamily/Ribonuclease H"/>
    <property type="match status" value="1"/>
</dbReference>
<keyword evidence="4" id="KW-0255">Endonuclease</keyword>
<keyword evidence="1" id="KW-0808">Transferase</keyword>
<dbReference type="PROSITE" id="PS50878">
    <property type="entry name" value="RT_POL"/>
    <property type="match status" value="1"/>
</dbReference>
<dbReference type="InterPro" id="IPR001584">
    <property type="entry name" value="Integrase_cat-core"/>
</dbReference>
<dbReference type="InterPro" id="IPR054465">
    <property type="entry name" value="Integrase_p58-like_C"/>
</dbReference>
<evidence type="ECO:0000256" key="1">
    <source>
        <dbReference type="ARBA" id="ARBA00022679"/>
    </source>
</evidence>
<evidence type="ECO:0000313" key="9">
    <source>
        <dbReference type="EMBL" id="UYV78624.1"/>
    </source>
</evidence>
<dbReference type="InterPro" id="IPR012337">
    <property type="entry name" value="RNaseH-like_sf"/>
</dbReference>
<keyword evidence="3" id="KW-0540">Nuclease</keyword>
<dbReference type="Pfam" id="PF22938">
    <property type="entry name" value="Integrase_p58_C"/>
    <property type="match status" value="1"/>
</dbReference>
<dbReference type="PANTHER" id="PTHR37984:SF5">
    <property type="entry name" value="PROTEIN NYNRIN-LIKE"/>
    <property type="match status" value="1"/>
</dbReference>
<dbReference type="Gene3D" id="3.10.20.370">
    <property type="match status" value="1"/>
</dbReference>
<dbReference type="SUPFAM" id="SSF53098">
    <property type="entry name" value="Ribonuclease H-like"/>
    <property type="match status" value="1"/>
</dbReference>
<evidence type="ECO:0000256" key="3">
    <source>
        <dbReference type="ARBA" id="ARBA00022722"/>
    </source>
</evidence>
<sequence length="455" mass="52770">MENMLGNFRWQICLGYLDDVIIYSSDFSTHLKRIEAVLRCFREANLKLNNKKCQFAFEELEILGHITSQHGIKPAEHNIKAIRDFPRPKKIKEVQSFYECAHLIENYRSSIDKSPNLSGHFDPNATTYIHTNASNISLGATLVQKFGDKEKVILYLSRTFRKPEQNYSTTEKECLAVVWSMSKLRPYLYGRHFKILTSLLKESELTLLALAINEKKKEMDNCYAETKVVSEAAVKEVSTLLIEHIILRHGALGFLISDIGTQFSSNLMKEFIEMCKVKHCFTTSYHPQTNGLTERLNRTLINMISMYVNTDQKKWDEILFFITHVYNITIQETTGYSPFFLLFGSEPMSLSDDENIPTNSNMDDYDEYIENYSDKIARTRQRIYEPGHLVAVWTPVRKIGKCEKLLRKIFGPYRILKKLPNVNYLIEPKDNPGQDPLIVHVSRLKPYYERSVASI</sequence>
<evidence type="ECO:0000256" key="2">
    <source>
        <dbReference type="ARBA" id="ARBA00022695"/>
    </source>
</evidence>
<organism evidence="9 10">
    <name type="scientific">Cordylochernes scorpioides</name>
    <dbReference type="NCBI Taxonomy" id="51811"/>
    <lineage>
        <taxon>Eukaryota</taxon>
        <taxon>Metazoa</taxon>
        <taxon>Ecdysozoa</taxon>
        <taxon>Arthropoda</taxon>
        <taxon>Chelicerata</taxon>
        <taxon>Arachnida</taxon>
        <taxon>Pseudoscorpiones</taxon>
        <taxon>Cheliferoidea</taxon>
        <taxon>Chernetidae</taxon>
        <taxon>Cordylochernes</taxon>
    </lineage>
</organism>
<dbReference type="CDD" id="cd09274">
    <property type="entry name" value="RNase_HI_RT_Ty3"/>
    <property type="match status" value="1"/>
</dbReference>
<evidence type="ECO:0000256" key="4">
    <source>
        <dbReference type="ARBA" id="ARBA00022759"/>
    </source>
</evidence>
<evidence type="ECO:0000313" key="10">
    <source>
        <dbReference type="Proteomes" id="UP001235939"/>
    </source>
</evidence>
<dbReference type="Pfam" id="PF00078">
    <property type="entry name" value="RVT_1"/>
    <property type="match status" value="1"/>
</dbReference>
<keyword evidence="2" id="KW-0548">Nucleotidyltransferase</keyword>
<dbReference type="Pfam" id="PF17917">
    <property type="entry name" value="RT_RNaseH"/>
    <property type="match status" value="1"/>
</dbReference>
<dbReference type="SUPFAM" id="SSF56672">
    <property type="entry name" value="DNA/RNA polymerases"/>
    <property type="match status" value="1"/>
</dbReference>
<dbReference type="PANTHER" id="PTHR37984">
    <property type="entry name" value="PROTEIN CBG26694"/>
    <property type="match status" value="1"/>
</dbReference>
<evidence type="ECO:0000259" key="8">
    <source>
        <dbReference type="PROSITE" id="PS50994"/>
    </source>
</evidence>
<dbReference type="InterPro" id="IPR043502">
    <property type="entry name" value="DNA/RNA_pol_sf"/>
</dbReference>
<protein>
    <submittedName>
        <fullName evidence="9">K02A2.6-like</fullName>
    </submittedName>
</protein>
<feature type="domain" description="Reverse transcriptase" evidence="7">
    <location>
        <begin position="1"/>
        <end position="67"/>
    </location>
</feature>
<dbReference type="InterPro" id="IPR000477">
    <property type="entry name" value="RT_dom"/>
</dbReference>
<gene>
    <name evidence="9" type="ORF">LAZ67_16002209</name>
</gene>
<accession>A0ABY6LCQ5</accession>
<feature type="domain" description="Integrase catalytic" evidence="8">
    <location>
        <begin position="182"/>
        <end position="346"/>
    </location>
</feature>
<evidence type="ECO:0000256" key="6">
    <source>
        <dbReference type="ARBA" id="ARBA00022918"/>
    </source>
</evidence>